<feature type="transmembrane region" description="Helical" evidence="8">
    <location>
        <begin position="273"/>
        <end position="292"/>
    </location>
</feature>
<evidence type="ECO:0000256" key="7">
    <source>
        <dbReference type="ARBA" id="ARBA00023136"/>
    </source>
</evidence>
<comment type="subcellular location">
    <subcellularLocation>
        <location evidence="1">Cell membrane</location>
        <topology evidence="1">Multi-pass membrane protein</topology>
    </subcellularLocation>
</comment>
<gene>
    <name evidence="10" type="ORF">DGMP_26120</name>
</gene>
<dbReference type="GO" id="GO:0005886">
    <property type="term" value="C:plasma membrane"/>
    <property type="evidence" value="ECO:0007669"/>
    <property type="project" value="UniProtKB-SubCell"/>
</dbReference>
<feature type="transmembrane region" description="Helical" evidence="8">
    <location>
        <begin position="46"/>
        <end position="63"/>
    </location>
</feature>
<comment type="similarity">
    <text evidence="2">Belongs to the EamA transporter family.</text>
</comment>
<evidence type="ECO:0000256" key="6">
    <source>
        <dbReference type="ARBA" id="ARBA00022989"/>
    </source>
</evidence>
<dbReference type="InterPro" id="IPR000620">
    <property type="entry name" value="EamA_dom"/>
</dbReference>
<feature type="transmembrane region" description="Helical" evidence="8">
    <location>
        <begin position="177"/>
        <end position="200"/>
    </location>
</feature>
<dbReference type="InterPro" id="IPR004626">
    <property type="entry name" value="RarD"/>
</dbReference>
<sequence>MVSQVRTEKYGGIAAASASYVLWGILPVYWKLLQDVPAYEILCHRMSWSLVVTFLLILLLGRQQSLWQVLKEKRTVLVFTLIASLLAVNWFIYIWAVNSGHIIEASLGYFINPLINVLFGMVFFRERLRPVQWIALGFVCCGVLYLTFYYGHFPWIAIVLAVTFALYGLLHKKVALVPLAGLCLESLVLFVPACVFLFYLEIKGSGSFLSGGLARSFLLFGTGVITAVPLLFFGYAANKIPLSTLGLLQYMAPTINLLLGLFVYNESFPRERIIGFTLIWMALLLYVAENLLNRKRLEKQRIFS</sequence>
<feature type="transmembrane region" description="Helical" evidence="8">
    <location>
        <begin position="212"/>
        <end position="235"/>
    </location>
</feature>
<proteinExistence type="inferred from homology"/>
<feature type="transmembrane region" description="Helical" evidence="8">
    <location>
        <begin position="153"/>
        <end position="170"/>
    </location>
</feature>
<evidence type="ECO:0000256" key="4">
    <source>
        <dbReference type="ARBA" id="ARBA00022475"/>
    </source>
</evidence>
<protein>
    <submittedName>
        <fullName evidence="10">Membrane protein</fullName>
    </submittedName>
</protein>
<evidence type="ECO:0000313" key="10">
    <source>
        <dbReference type="EMBL" id="BCL61919.1"/>
    </source>
</evidence>
<feature type="transmembrane region" description="Helical" evidence="8">
    <location>
        <begin position="12"/>
        <end position="30"/>
    </location>
</feature>
<dbReference type="KEGG" id="dbk:DGMP_26120"/>
<organism evidence="10 11">
    <name type="scientific">Desulfomarina profundi</name>
    <dbReference type="NCBI Taxonomy" id="2772557"/>
    <lineage>
        <taxon>Bacteria</taxon>
        <taxon>Pseudomonadati</taxon>
        <taxon>Thermodesulfobacteriota</taxon>
        <taxon>Desulfobulbia</taxon>
        <taxon>Desulfobulbales</taxon>
        <taxon>Desulfobulbaceae</taxon>
        <taxon>Desulfomarina</taxon>
    </lineage>
</organism>
<dbReference type="EMBL" id="AP024086">
    <property type="protein sequence ID" value="BCL61919.1"/>
    <property type="molecule type" value="Genomic_DNA"/>
</dbReference>
<keyword evidence="3" id="KW-0813">Transport</keyword>
<accession>A0A8D5FPC3</accession>
<dbReference type="Proteomes" id="UP000826725">
    <property type="component" value="Chromosome"/>
</dbReference>
<keyword evidence="6 8" id="KW-1133">Transmembrane helix</keyword>
<evidence type="ECO:0000256" key="5">
    <source>
        <dbReference type="ARBA" id="ARBA00022692"/>
    </source>
</evidence>
<dbReference type="RefSeq" id="WP_228854328.1">
    <property type="nucleotide sequence ID" value="NZ_AP024086.1"/>
</dbReference>
<reference evidence="10" key="1">
    <citation type="submission" date="2020-09" db="EMBL/GenBank/DDBJ databases">
        <title>Desulfogranum mesoprofundum gen. nov., sp. nov., a novel mesophilic, sulfate-reducing chemolithoautotroph isolated from a deep-sea hydrothermal vent chimney in the Suiyo Seamount.</title>
        <authorList>
            <person name="Hashimoto Y."/>
            <person name="Nakagawa S."/>
        </authorList>
    </citation>
    <scope>NUCLEOTIDE SEQUENCE</scope>
    <source>
        <strain evidence="10">KT2</strain>
    </source>
</reference>
<feature type="transmembrane region" description="Helical" evidence="8">
    <location>
        <begin position="75"/>
        <end position="96"/>
    </location>
</feature>
<feature type="transmembrane region" description="Helical" evidence="8">
    <location>
        <begin position="247"/>
        <end position="267"/>
    </location>
</feature>
<keyword evidence="11" id="KW-1185">Reference proteome</keyword>
<keyword evidence="5 8" id="KW-0812">Transmembrane</keyword>
<feature type="transmembrane region" description="Helical" evidence="8">
    <location>
        <begin position="102"/>
        <end position="124"/>
    </location>
</feature>
<evidence type="ECO:0000256" key="3">
    <source>
        <dbReference type="ARBA" id="ARBA00022448"/>
    </source>
</evidence>
<evidence type="ECO:0000256" key="8">
    <source>
        <dbReference type="SAM" id="Phobius"/>
    </source>
</evidence>
<keyword evidence="7 8" id="KW-0472">Membrane</keyword>
<dbReference type="NCBIfam" id="TIGR00688">
    <property type="entry name" value="rarD"/>
    <property type="match status" value="1"/>
</dbReference>
<evidence type="ECO:0000259" key="9">
    <source>
        <dbReference type="Pfam" id="PF00892"/>
    </source>
</evidence>
<name>A0A8D5FPC3_9BACT</name>
<dbReference type="PANTHER" id="PTHR22911:SF137">
    <property type="entry name" value="SOLUTE CARRIER FAMILY 35 MEMBER G2-RELATED"/>
    <property type="match status" value="1"/>
</dbReference>
<keyword evidence="4" id="KW-1003">Cell membrane</keyword>
<evidence type="ECO:0000256" key="1">
    <source>
        <dbReference type="ARBA" id="ARBA00004651"/>
    </source>
</evidence>
<feature type="domain" description="EamA" evidence="9">
    <location>
        <begin position="12"/>
        <end position="147"/>
    </location>
</feature>
<dbReference type="AlphaFoldDB" id="A0A8D5FPC3"/>
<dbReference type="PANTHER" id="PTHR22911">
    <property type="entry name" value="ACYL-MALONYL CONDENSING ENZYME-RELATED"/>
    <property type="match status" value="1"/>
</dbReference>
<evidence type="ECO:0000256" key="2">
    <source>
        <dbReference type="ARBA" id="ARBA00007362"/>
    </source>
</evidence>
<dbReference type="Pfam" id="PF00892">
    <property type="entry name" value="EamA"/>
    <property type="match status" value="1"/>
</dbReference>
<evidence type="ECO:0000313" key="11">
    <source>
        <dbReference type="Proteomes" id="UP000826725"/>
    </source>
</evidence>
<feature type="transmembrane region" description="Helical" evidence="8">
    <location>
        <begin position="131"/>
        <end position="147"/>
    </location>
</feature>